<keyword evidence="2" id="KW-1185">Reference proteome</keyword>
<evidence type="ECO:0000313" key="1">
    <source>
        <dbReference type="EMBL" id="GBP84775.1"/>
    </source>
</evidence>
<reference evidence="1 2" key="1">
    <citation type="journal article" date="2019" name="Commun. Biol.">
        <title>The bagworm genome reveals a unique fibroin gene that provides high tensile strength.</title>
        <authorList>
            <person name="Kono N."/>
            <person name="Nakamura H."/>
            <person name="Ohtoshi R."/>
            <person name="Tomita M."/>
            <person name="Numata K."/>
            <person name="Arakawa K."/>
        </authorList>
    </citation>
    <scope>NUCLEOTIDE SEQUENCE [LARGE SCALE GENOMIC DNA]</scope>
</reference>
<organism evidence="1 2">
    <name type="scientific">Eumeta variegata</name>
    <name type="common">Bagworm moth</name>
    <name type="synonym">Eumeta japonica</name>
    <dbReference type="NCBI Taxonomy" id="151549"/>
    <lineage>
        <taxon>Eukaryota</taxon>
        <taxon>Metazoa</taxon>
        <taxon>Ecdysozoa</taxon>
        <taxon>Arthropoda</taxon>
        <taxon>Hexapoda</taxon>
        <taxon>Insecta</taxon>
        <taxon>Pterygota</taxon>
        <taxon>Neoptera</taxon>
        <taxon>Endopterygota</taxon>
        <taxon>Lepidoptera</taxon>
        <taxon>Glossata</taxon>
        <taxon>Ditrysia</taxon>
        <taxon>Tineoidea</taxon>
        <taxon>Psychidae</taxon>
        <taxon>Oiketicinae</taxon>
        <taxon>Eumeta</taxon>
    </lineage>
</organism>
<gene>
    <name evidence="1" type="ORF">EVAR_66530_1</name>
</gene>
<comment type="caution">
    <text evidence="1">The sequence shown here is derived from an EMBL/GenBank/DDBJ whole genome shotgun (WGS) entry which is preliminary data.</text>
</comment>
<name>A0A4C1ZDV7_EUMVA</name>
<dbReference type="EMBL" id="BGZK01001697">
    <property type="protein sequence ID" value="GBP84775.1"/>
    <property type="molecule type" value="Genomic_DNA"/>
</dbReference>
<accession>A0A4C1ZDV7</accession>
<dbReference type="OrthoDB" id="10017160at2759"/>
<protein>
    <recommendedName>
        <fullName evidence="3">Mariner Mos1 transposase</fullName>
    </recommendedName>
</protein>
<evidence type="ECO:0008006" key="3">
    <source>
        <dbReference type="Google" id="ProtNLM"/>
    </source>
</evidence>
<proteinExistence type="predicted"/>
<sequence length="109" mass="12574">MDETWLRHYDLETKLHSMFWKIPSSSTPEKFKASHSAGKIIGSLCSDNEEWLTTEDLDRGPTVAGLLCAEQRKKLRNETQKKRPCKLAKIILFHRVSRVTGPPLIRLQK</sequence>
<dbReference type="AlphaFoldDB" id="A0A4C1ZDV7"/>
<dbReference type="Proteomes" id="UP000299102">
    <property type="component" value="Unassembled WGS sequence"/>
</dbReference>
<evidence type="ECO:0000313" key="2">
    <source>
        <dbReference type="Proteomes" id="UP000299102"/>
    </source>
</evidence>